<comment type="caution">
    <text evidence="1">The sequence shown here is derived from an EMBL/GenBank/DDBJ whole genome shotgun (WGS) entry which is preliminary data.</text>
</comment>
<gene>
    <name evidence="1" type="ORF">V6N12_001084</name>
</gene>
<protein>
    <submittedName>
        <fullName evidence="1">Uncharacterized protein</fullName>
    </submittedName>
</protein>
<dbReference type="EMBL" id="JBBPBM010000065">
    <property type="protein sequence ID" value="KAK8514919.1"/>
    <property type="molecule type" value="Genomic_DNA"/>
</dbReference>
<keyword evidence="2" id="KW-1185">Reference proteome</keyword>
<name>A0ABR2C7S9_9ROSI</name>
<proteinExistence type="predicted"/>
<organism evidence="1 2">
    <name type="scientific">Hibiscus sabdariffa</name>
    <name type="common">roselle</name>
    <dbReference type="NCBI Taxonomy" id="183260"/>
    <lineage>
        <taxon>Eukaryota</taxon>
        <taxon>Viridiplantae</taxon>
        <taxon>Streptophyta</taxon>
        <taxon>Embryophyta</taxon>
        <taxon>Tracheophyta</taxon>
        <taxon>Spermatophyta</taxon>
        <taxon>Magnoliopsida</taxon>
        <taxon>eudicotyledons</taxon>
        <taxon>Gunneridae</taxon>
        <taxon>Pentapetalae</taxon>
        <taxon>rosids</taxon>
        <taxon>malvids</taxon>
        <taxon>Malvales</taxon>
        <taxon>Malvaceae</taxon>
        <taxon>Malvoideae</taxon>
        <taxon>Hibiscus</taxon>
    </lineage>
</organism>
<reference evidence="1 2" key="1">
    <citation type="journal article" date="2024" name="G3 (Bethesda)">
        <title>Genome assembly of Hibiscus sabdariffa L. provides insights into metabolisms of medicinal natural products.</title>
        <authorList>
            <person name="Kim T."/>
        </authorList>
    </citation>
    <scope>NUCLEOTIDE SEQUENCE [LARGE SCALE GENOMIC DNA]</scope>
    <source>
        <strain evidence="1">TK-2024</strain>
        <tissue evidence="1">Old leaves</tissue>
    </source>
</reference>
<dbReference type="Proteomes" id="UP001472677">
    <property type="component" value="Unassembled WGS sequence"/>
</dbReference>
<sequence length="162" mass="18115">MKLAFQVIANKDRLRVKFLRAKYKCEDGVPMDMVRSNCSWAWKGITIVWLNVRDNIQWRDGAIGPSRISVADMVNGNGEWSLQPVHIATLVNRDQEVWYQCVARRGNAVVDGMAKLSDGRSLVIGRFPEPPAAIGSLLLLDSPTLSIELIILCYDLIIGLGY</sequence>
<accession>A0ABR2C7S9</accession>
<evidence type="ECO:0000313" key="1">
    <source>
        <dbReference type="EMBL" id="KAK8514919.1"/>
    </source>
</evidence>
<evidence type="ECO:0000313" key="2">
    <source>
        <dbReference type="Proteomes" id="UP001472677"/>
    </source>
</evidence>